<name>A0AAE1VMS8_9SOLA</name>
<comment type="caution">
    <text evidence="1">The sequence shown here is derived from an EMBL/GenBank/DDBJ whole genome shotgun (WGS) entry which is preliminary data.</text>
</comment>
<gene>
    <name evidence="1" type="ORF">RND71_005549</name>
</gene>
<dbReference type="Proteomes" id="UP001291623">
    <property type="component" value="Unassembled WGS sequence"/>
</dbReference>
<organism evidence="1 2">
    <name type="scientific">Anisodus tanguticus</name>
    <dbReference type="NCBI Taxonomy" id="243964"/>
    <lineage>
        <taxon>Eukaryota</taxon>
        <taxon>Viridiplantae</taxon>
        <taxon>Streptophyta</taxon>
        <taxon>Embryophyta</taxon>
        <taxon>Tracheophyta</taxon>
        <taxon>Spermatophyta</taxon>
        <taxon>Magnoliopsida</taxon>
        <taxon>eudicotyledons</taxon>
        <taxon>Gunneridae</taxon>
        <taxon>Pentapetalae</taxon>
        <taxon>asterids</taxon>
        <taxon>lamiids</taxon>
        <taxon>Solanales</taxon>
        <taxon>Solanaceae</taxon>
        <taxon>Solanoideae</taxon>
        <taxon>Hyoscyameae</taxon>
        <taxon>Anisodus</taxon>
    </lineage>
</organism>
<proteinExistence type="predicted"/>
<evidence type="ECO:0000313" key="2">
    <source>
        <dbReference type="Proteomes" id="UP001291623"/>
    </source>
</evidence>
<accession>A0AAE1VMS8</accession>
<sequence length="150" mass="17014">MSVHLSITNQRRGQQRKVIHDIRQQSESYHLPETEFSGEYSTDVSPGIWESNEGRTTGIVAVNFIDRVEIARILLVVSMYRIRFDDRGAKAVFHWPPAIPPVIIRRGSSAAPATDLAGKKNLFRASIEDDDNVVLFKVIKIQDSRSLRQL</sequence>
<dbReference type="EMBL" id="JAVYJV010000003">
    <property type="protein sequence ID" value="KAK4374872.1"/>
    <property type="molecule type" value="Genomic_DNA"/>
</dbReference>
<keyword evidence="2" id="KW-1185">Reference proteome</keyword>
<protein>
    <submittedName>
        <fullName evidence="1">Uncharacterized protein</fullName>
    </submittedName>
</protein>
<reference evidence="1" key="1">
    <citation type="submission" date="2023-12" db="EMBL/GenBank/DDBJ databases">
        <title>Genome assembly of Anisodus tanguticus.</title>
        <authorList>
            <person name="Wang Y.-J."/>
        </authorList>
    </citation>
    <scope>NUCLEOTIDE SEQUENCE</scope>
    <source>
        <strain evidence="1">KB-2021</strain>
        <tissue evidence="1">Leaf</tissue>
    </source>
</reference>
<evidence type="ECO:0000313" key="1">
    <source>
        <dbReference type="EMBL" id="KAK4374872.1"/>
    </source>
</evidence>
<dbReference type="AlphaFoldDB" id="A0AAE1VMS8"/>